<dbReference type="InterPro" id="IPR029062">
    <property type="entry name" value="Class_I_gatase-like"/>
</dbReference>
<accession>A0A179FFF2</accession>
<dbReference type="STRING" id="1380566.A0A179FFF2"/>
<dbReference type="OrthoDB" id="10250105at2759"/>
<dbReference type="Pfam" id="PF09825">
    <property type="entry name" value="BPL_N"/>
    <property type="match status" value="1"/>
</dbReference>
<dbReference type="Proteomes" id="UP000078397">
    <property type="component" value="Unassembled WGS sequence"/>
</dbReference>
<dbReference type="KEGG" id="pchm:VFPPC_13861"/>
<comment type="caution">
    <text evidence="3">The sequence shown here is derived from an EMBL/GenBank/DDBJ whole genome shotgun (WGS) entry which is preliminary data.</text>
</comment>
<sequence length="300" mass="32026">MHSLVPTLLATAALAGFAVAAPKEGQLTAMVWRSPPITCQGCPEAVGRLLSASSQKFNVIYVGPNEKVKVTPKTLSEVDLFAYGGGPDVAKAWNELKDVGSAIKDFVANGGHYLGICLGAYLADNKPGLGMLPDGVEVKSEKDQPGAQVTDDRDTVIQVNWTFQFDSKNSKQGQTISDRWVYFQEGASFAGLSNVTNSNQTIIVSRYSKTGNVAATLMPYRKGWVALSGIHPEASKSWYESAKVKNPDGIKFDIAFDLVNAAVGDSKGTPGKDPDDSMGTRLAQRPLGLLVTVVVAYLLI</sequence>
<organism evidence="3 4">
    <name type="scientific">Pochonia chlamydosporia 170</name>
    <dbReference type="NCBI Taxonomy" id="1380566"/>
    <lineage>
        <taxon>Eukaryota</taxon>
        <taxon>Fungi</taxon>
        <taxon>Dikarya</taxon>
        <taxon>Ascomycota</taxon>
        <taxon>Pezizomycotina</taxon>
        <taxon>Sordariomycetes</taxon>
        <taxon>Hypocreomycetidae</taxon>
        <taxon>Hypocreales</taxon>
        <taxon>Clavicipitaceae</taxon>
        <taxon>Pochonia</taxon>
    </lineage>
</organism>
<keyword evidence="1" id="KW-0732">Signal</keyword>
<keyword evidence="3" id="KW-0436">Ligase</keyword>
<dbReference type="AlphaFoldDB" id="A0A179FFF2"/>
<gene>
    <name evidence="3" type="ORF">VFPPC_13861</name>
</gene>
<dbReference type="Gene3D" id="3.40.50.880">
    <property type="match status" value="1"/>
</dbReference>
<keyword evidence="4" id="KW-1185">Reference proteome</keyword>
<evidence type="ECO:0000256" key="1">
    <source>
        <dbReference type="SAM" id="SignalP"/>
    </source>
</evidence>
<evidence type="ECO:0000259" key="2">
    <source>
        <dbReference type="Pfam" id="PF09825"/>
    </source>
</evidence>
<evidence type="ECO:0000313" key="4">
    <source>
        <dbReference type="Proteomes" id="UP000078397"/>
    </source>
</evidence>
<dbReference type="SUPFAM" id="SSF52317">
    <property type="entry name" value="Class I glutamine amidotransferase-like"/>
    <property type="match status" value="1"/>
</dbReference>
<dbReference type="RefSeq" id="XP_018141556.1">
    <property type="nucleotide sequence ID" value="XM_018291633.1"/>
</dbReference>
<feature type="chain" id="PRO_5008101615" evidence="1">
    <location>
        <begin position="21"/>
        <end position="300"/>
    </location>
</feature>
<protein>
    <submittedName>
        <fullName evidence="3">Biotin protein ligase</fullName>
    </submittedName>
</protein>
<reference evidence="3 4" key="1">
    <citation type="journal article" date="2016" name="PLoS Pathog.">
        <title>Biosynthesis of antibiotic leucinostatins in bio-control fungus Purpureocillium lilacinum and their inhibition on phytophthora revealed by genome mining.</title>
        <authorList>
            <person name="Wang G."/>
            <person name="Liu Z."/>
            <person name="Lin R."/>
            <person name="Li E."/>
            <person name="Mao Z."/>
            <person name="Ling J."/>
            <person name="Yang Y."/>
            <person name="Yin W.B."/>
            <person name="Xie B."/>
        </authorList>
    </citation>
    <scope>NUCLEOTIDE SEQUENCE [LARGE SCALE GENOMIC DNA]</scope>
    <source>
        <strain evidence="3">170</strain>
    </source>
</reference>
<name>A0A179FFF2_METCM</name>
<feature type="signal peptide" evidence="1">
    <location>
        <begin position="1"/>
        <end position="20"/>
    </location>
</feature>
<dbReference type="EMBL" id="LSBJ02000005">
    <property type="protein sequence ID" value="OAQ64242.1"/>
    <property type="molecule type" value="Genomic_DNA"/>
</dbReference>
<dbReference type="GO" id="GO:0016874">
    <property type="term" value="F:ligase activity"/>
    <property type="evidence" value="ECO:0007669"/>
    <property type="project" value="UniProtKB-KW"/>
</dbReference>
<evidence type="ECO:0000313" key="3">
    <source>
        <dbReference type="EMBL" id="OAQ64242.1"/>
    </source>
</evidence>
<proteinExistence type="predicted"/>
<feature type="domain" description="Biotin-protein ligase N-terminal" evidence="2">
    <location>
        <begin position="31"/>
        <end position="126"/>
    </location>
</feature>
<dbReference type="GeneID" id="28855627"/>
<dbReference type="InterPro" id="IPR019197">
    <property type="entry name" value="Biotin-prot_ligase_N"/>
</dbReference>